<organism evidence="3 4">
    <name type="scientific">SAR86 cluster bacterium</name>
    <dbReference type="NCBI Taxonomy" id="2030880"/>
    <lineage>
        <taxon>Bacteria</taxon>
        <taxon>Pseudomonadati</taxon>
        <taxon>Pseudomonadota</taxon>
        <taxon>Gammaproteobacteria</taxon>
        <taxon>SAR86 cluster</taxon>
    </lineage>
</organism>
<dbReference type="PANTHER" id="PTHR12526">
    <property type="entry name" value="GLYCOSYLTRANSFERASE"/>
    <property type="match status" value="1"/>
</dbReference>
<dbReference type="Pfam" id="PF13477">
    <property type="entry name" value="Glyco_trans_4_2"/>
    <property type="match status" value="1"/>
</dbReference>
<evidence type="ECO:0000259" key="1">
    <source>
        <dbReference type="Pfam" id="PF00534"/>
    </source>
</evidence>
<dbReference type="GO" id="GO:0016757">
    <property type="term" value="F:glycosyltransferase activity"/>
    <property type="evidence" value="ECO:0007669"/>
    <property type="project" value="InterPro"/>
</dbReference>
<dbReference type="Gene3D" id="3.40.50.2000">
    <property type="entry name" value="Glycogen Phosphorylase B"/>
    <property type="match status" value="2"/>
</dbReference>
<dbReference type="InterPro" id="IPR028098">
    <property type="entry name" value="Glyco_trans_4-like_N"/>
</dbReference>
<dbReference type="Proteomes" id="UP000315283">
    <property type="component" value="Unassembled WGS sequence"/>
</dbReference>
<feature type="domain" description="Glycosyltransferase subfamily 4-like N-terminal" evidence="2">
    <location>
        <begin position="16"/>
        <end position="106"/>
    </location>
</feature>
<dbReference type="InterPro" id="IPR001296">
    <property type="entry name" value="Glyco_trans_1"/>
</dbReference>
<evidence type="ECO:0000313" key="4">
    <source>
        <dbReference type="Proteomes" id="UP000315283"/>
    </source>
</evidence>
<evidence type="ECO:0000313" key="3">
    <source>
        <dbReference type="EMBL" id="RZO28840.1"/>
    </source>
</evidence>
<comment type="caution">
    <text evidence="3">The sequence shown here is derived from an EMBL/GenBank/DDBJ whole genome shotgun (WGS) entry which is preliminary data.</text>
</comment>
<reference evidence="3 4" key="1">
    <citation type="submission" date="2019-02" db="EMBL/GenBank/DDBJ databases">
        <title>Prokaryotic population dynamics and viral predation in marine succession experiment using metagenomics: the confinement effect.</title>
        <authorList>
            <person name="Haro-Moreno J.M."/>
            <person name="Rodriguez-Valera F."/>
            <person name="Lopez-Perez M."/>
        </authorList>
    </citation>
    <scope>NUCLEOTIDE SEQUENCE [LARGE SCALE GENOMIC DNA]</scope>
    <source>
        <strain evidence="3">MED-G164</strain>
    </source>
</reference>
<accession>A0A520N5T0</accession>
<dbReference type="CDD" id="cd03801">
    <property type="entry name" value="GT4_PimA-like"/>
    <property type="match status" value="1"/>
</dbReference>
<dbReference type="GO" id="GO:1901135">
    <property type="term" value="P:carbohydrate derivative metabolic process"/>
    <property type="evidence" value="ECO:0007669"/>
    <property type="project" value="UniProtKB-ARBA"/>
</dbReference>
<proteinExistence type="predicted"/>
<sequence length="323" mass="36501">MKVVHLVLSEDFAGIEQHVDELLSNLKDLSITLICSKSIASHFNQNISIHEIDNMGRRSLFKKYKLKRLLKTINPDIVHTHGSKTASIISSINKGLFKHVATVHGVKKNKSVYESADYVIGVSDHVLDGIKTKSKVITNWWFPELKKLSSKQNKYALAIGRLEKVKGFDLLISSWVNIETNLIIVGSGKEKKNLLKLIDKYNLDKKIKIIDGVNRSQLEDIYSDASLLIVSSRNEGGPRVALEALYLEIPVLSTNVGHMNKIFPEELLAQRDNQLSLQELLEEYVDNIEILNQSAIFKYIEEEFSVKAKVSEINEVYKSLLSS</sequence>
<gene>
    <name evidence="3" type="ORF">EVA97_01660</name>
</gene>
<dbReference type="PANTHER" id="PTHR12526:SF630">
    <property type="entry name" value="GLYCOSYLTRANSFERASE"/>
    <property type="match status" value="1"/>
</dbReference>
<keyword evidence="3" id="KW-0808">Transferase</keyword>
<dbReference type="EMBL" id="SHBJ01000007">
    <property type="protein sequence ID" value="RZO28840.1"/>
    <property type="molecule type" value="Genomic_DNA"/>
</dbReference>
<dbReference type="AlphaFoldDB" id="A0A520N5T0"/>
<feature type="domain" description="Glycosyl transferase family 1" evidence="1">
    <location>
        <begin position="148"/>
        <end position="282"/>
    </location>
</feature>
<dbReference type="Pfam" id="PF00534">
    <property type="entry name" value="Glycos_transf_1"/>
    <property type="match status" value="1"/>
</dbReference>
<evidence type="ECO:0000259" key="2">
    <source>
        <dbReference type="Pfam" id="PF13477"/>
    </source>
</evidence>
<dbReference type="SUPFAM" id="SSF53756">
    <property type="entry name" value="UDP-Glycosyltransferase/glycogen phosphorylase"/>
    <property type="match status" value="1"/>
</dbReference>
<name>A0A520N5T0_9GAMM</name>
<protein>
    <submittedName>
        <fullName evidence="3">Glycosyltransferase</fullName>
    </submittedName>
</protein>